<dbReference type="HOGENOM" id="CLU_2791616_0_0_9"/>
<comment type="caution">
    <text evidence="1">The sequence shown here is derived from an EMBL/GenBank/DDBJ whole genome shotgun (WGS) entry which is preliminary data.</text>
</comment>
<dbReference type="Proteomes" id="UP000005309">
    <property type="component" value="Unassembled WGS sequence"/>
</dbReference>
<reference evidence="1 2" key="1">
    <citation type="submission" date="2009-04" db="EMBL/GenBank/DDBJ databases">
        <authorList>
            <person name="Qin X."/>
            <person name="Bachman B."/>
            <person name="Battles P."/>
            <person name="Bell A."/>
            <person name="Bess C."/>
            <person name="Bickham C."/>
            <person name="Chaboub L."/>
            <person name="Chen D."/>
            <person name="Coyle M."/>
            <person name="Deiros D.R."/>
            <person name="Dinh H."/>
            <person name="Forbes L."/>
            <person name="Fowler G."/>
            <person name="Francisco L."/>
            <person name="Fu Q."/>
            <person name="Gubbala S."/>
            <person name="Hale W."/>
            <person name="Han Y."/>
            <person name="Hemphill L."/>
            <person name="Highlander S.K."/>
            <person name="Hirani K."/>
            <person name="Hogues M."/>
            <person name="Jackson L."/>
            <person name="Jakkamsetti A."/>
            <person name="Javaid M."/>
            <person name="Jiang H."/>
            <person name="Korchina V."/>
            <person name="Kovar C."/>
            <person name="Lara F."/>
            <person name="Lee S."/>
            <person name="Mata R."/>
            <person name="Mathew T."/>
            <person name="Moen C."/>
            <person name="Morales K."/>
            <person name="Munidasa M."/>
            <person name="Nazareth L."/>
            <person name="Ngo R."/>
            <person name="Nguyen L."/>
            <person name="Okwuonu G."/>
            <person name="Ongeri F."/>
            <person name="Patil S."/>
            <person name="Petrosino J."/>
            <person name="Pham C."/>
            <person name="Pham P."/>
            <person name="Pu L.-L."/>
            <person name="Puazo M."/>
            <person name="Raj R."/>
            <person name="Reid J."/>
            <person name="Rouhana J."/>
            <person name="Saada N."/>
            <person name="Shang Y."/>
            <person name="Simmons D."/>
            <person name="Thornton R."/>
            <person name="Warren J."/>
            <person name="Weissenberger G."/>
            <person name="Zhang J."/>
            <person name="Zhang L."/>
            <person name="Zhou C."/>
            <person name="Zhu D."/>
            <person name="Muzny D."/>
            <person name="Worley K."/>
            <person name="Gibbs R."/>
        </authorList>
    </citation>
    <scope>NUCLEOTIDE SEQUENCE [LARGE SCALE GENOMIC DNA]</scope>
    <source>
        <strain evidence="1 2">ATCC 43531</strain>
    </source>
</reference>
<proteinExistence type="predicted"/>
<dbReference type="STRING" id="638302.HMPREF0908_2116"/>
<keyword evidence="2" id="KW-1185">Reference proteome</keyword>
<organism evidence="1 2">
    <name type="scientific">Selenomonas flueggei ATCC 43531</name>
    <dbReference type="NCBI Taxonomy" id="638302"/>
    <lineage>
        <taxon>Bacteria</taxon>
        <taxon>Bacillati</taxon>
        <taxon>Bacillota</taxon>
        <taxon>Negativicutes</taxon>
        <taxon>Selenomonadales</taxon>
        <taxon>Selenomonadaceae</taxon>
        <taxon>Selenomonas</taxon>
    </lineage>
</organism>
<evidence type="ECO:0000313" key="1">
    <source>
        <dbReference type="EMBL" id="EEQ47814.1"/>
    </source>
</evidence>
<gene>
    <name evidence="1" type="ORF">HMPREF0908_2116</name>
</gene>
<dbReference type="EMBL" id="ACLA01000033">
    <property type="protein sequence ID" value="EEQ47814.1"/>
    <property type="molecule type" value="Genomic_DNA"/>
</dbReference>
<accession>C4V5W6</accession>
<dbReference type="AlphaFoldDB" id="C4V5W6"/>
<evidence type="ECO:0000313" key="2">
    <source>
        <dbReference type="Proteomes" id="UP000005309"/>
    </source>
</evidence>
<sequence>MAENSTGKVLEMEHRETAARISKAHYTGQTIGALLHKMPSVDLGNGRLHIALDVSAYHCSFRWERAWS</sequence>
<protein>
    <submittedName>
        <fullName evidence="1">Uncharacterized protein</fullName>
    </submittedName>
</protein>
<name>C4V5W6_9FIRM</name>